<dbReference type="Gene3D" id="3.30.160.60">
    <property type="entry name" value="Classic Zinc Finger"/>
    <property type="match status" value="15"/>
</dbReference>
<evidence type="ECO:0000313" key="16">
    <source>
        <dbReference type="Proteomes" id="UP001497623"/>
    </source>
</evidence>
<evidence type="ECO:0000313" key="15">
    <source>
        <dbReference type="EMBL" id="CAL4095859.1"/>
    </source>
</evidence>
<comment type="similarity">
    <text evidence="3">Belongs to the krueppel C2H2-type zinc-finger protein family.</text>
</comment>
<organism evidence="15 16">
    <name type="scientific">Meganyctiphanes norvegica</name>
    <name type="common">Northern krill</name>
    <name type="synonym">Thysanopoda norvegica</name>
    <dbReference type="NCBI Taxonomy" id="48144"/>
    <lineage>
        <taxon>Eukaryota</taxon>
        <taxon>Metazoa</taxon>
        <taxon>Ecdysozoa</taxon>
        <taxon>Arthropoda</taxon>
        <taxon>Crustacea</taxon>
        <taxon>Multicrustacea</taxon>
        <taxon>Malacostraca</taxon>
        <taxon>Eumalacostraca</taxon>
        <taxon>Eucarida</taxon>
        <taxon>Euphausiacea</taxon>
        <taxon>Euphausiidae</taxon>
        <taxon>Meganyctiphanes</taxon>
    </lineage>
</organism>
<feature type="domain" description="C2H2-type" evidence="14">
    <location>
        <begin position="766"/>
        <end position="793"/>
    </location>
</feature>
<feature type="domain" description="C2H2-type" evidence="14">
    <location>
        <begin position="822"/>
        <end position="851"/>
    </location>
</feature>
<dbReference type="GO" id="GO:0000978">
    <property type="term" value="F:RNA polymerase II cis-regulatory region sequence-specific DNA binding"/>
    <property type="evidence" value="ECO:0007669"/>
    <property type="project" value="TreeGrafter"/>
</dbReference>
<evidence type="ECO:0000256" key="2">
    <source>
        <dbReference type="ARBA" id="ARBA00004123"/>
    </source>
</evidence>
<dbReference type="FunFam" id="3.30.160.60:FF:000202">
    <property type="entry name" value="Zinc finger protein 574"/>
    <property type="match status" value="1"/>
</dbReference>
<accession>A0AAV2QPG5</accession>
<dbReference type="InterPro" id="IPR013087">
    <property type="entry name" value="Znf_C2H2_type"/>
</dbReference>
<keyword evidence="8" id="KW-0805">Transcription regulation</keyword>
<keyword evidence="6 12" id="KW-0863">Zinc-finger</keyword>
<feature type="region of interest" description="Disordered" evidence="13">
    <location>
        <begin position="1066"/>
        <end position="1086"/>
    </location>
</feature>
<comment type="subcellular location">
    <subcellularLocation>
        <location evidence="2">Nucleus</location>
    </subcellularLocation>
</comment>
<dbReference type="PANTHER" id="PTHR24396:SF19">
    <property type="entry name" value="FI01119P"/>
    <property type="match status" value="1"/>
</dbReference>
<feature type="domain" description="C2H2-type" evidence="14">
    <location>
        <begin position="736"/>
        <end position="765"/>
    </location>
</feature>
<feature type="domain" description="C2H2-type" evidence="14">
    <location>
        <begin position="794"/>
        <end position="821"/>
    </location>
</feature>
<feature type="domain" description="C2H2-type" evidence="14">
    <location>
        <begin position="420"/>
        <end position="449"/>
    </location>
</feature>
<evidence type="ECO:0000256" key="7">
    <source>
        <dbReference type="ARBA" id="ARBA00022833"/>
    </source>
</evidence>
<dbReference type="FunFam" id="3.30.160.60:FF:000385">
    <property type="entry name" value="Zinc finger protein 236 variant"/>
    <property type="match status" value="1"/>
</dbReference>
<feature type="domain" description="C2H2-type" evidence="14">
    <location>
        <begin position="928"/>
        <end position="955"/>
    </location>
</feature>
<feature type="domain" description="C2H2-type" evidence="14">
    <location>
        <begin position="956"/>
        <end position="983"/>
    </location>
</feature>
<dbReference type="GO" id="GO:0000981">
    <property type="term" value="F:DNA-binding transcription factor activity, RNA polymerase II-specific"/>
    <property type="evidence" value="ECO:0007669"/>
    <property type="project" value="TreeGrafter"/>
</dbReference>
<dbReference type="PANTHER" id="PTHR24396">
    <property type="entry name" value="ZINC FINGER PROTEIN"/>
    <property type="match status" value="1"/>
</dbReference>
<dbReference type="InterPro" id="IPR036236">
    <property type="entry name" value="Znf_C2H2_sf"/>
</dbReference>
<dbReference type="GO" id="GO:0005634">
    <property type="term" value="C:nucleus"/>
    <property type="evidence" value="ECO:0007669"/>
    <property type="project" value="UniProtKB-SubCell"/>
</dbReference>
<comment type="function">
    <text evidence="1">May be involved in transcriptional regulation.</text>
</comment>
<dbReference type="FunFam" id="3.30.160.60:FF:000226">
    <property type="entry name" value="Zinc finger protein 236 variant"/>
    <property type="match status" value="1"/>
</dbReference>
<evidence type="ECO:0000256" key="1">
    <source>
        <dbReference type="ARBA" id="ARBA00003767"/>
    </source>
</evidence>
<evidence type="ECO:0000256" key="11">
    <source>
        <dbReference type="ARBA" id="ARBA00023242"/>
    </source>
</evidence>
<feature type="domain" description="C2H2-type" evidence="14">
    <location>
        <begin position="1517"/>
        <end position="1544"/>
    </location>
</feature>
<evidence type="ECO:0000256" key="12">
    <source>
        <dbReference type="PROSITE-ProRule" id="PRU00042"/>
    </source>
</evidence>
<comment type="caution">
    <text evidence="15">The sequence shown here is derived from an EMBL/GenBank/DDBJ whole genome shotgun (WGS) entry which is preliminary data.</text>
</comment>
<feature type="compositionally biased region" description="Polar residues" evidence="13">
    <location>
        <begin position="1233"/>
        <end position="1242"/>
    </location>
</feature>
<keyword evidence="5" id="KW-0677">Repeat</keyword>
<evidence type="ECO:0000256" key="4">
    <source>
        <dbReference type="ARBA" id="ARBA00022723"/>
    </source>
</evidence>
<dbReference type="PROSITE" id="PS00028">
    <property type="entry name" value="ZINC_FINGER_C2H2_1"/>
    <property type="match status" value="19"/>
</dbReference>
<sequence length="1668" mass="181974">MEITCLNNPLILKNKIIILYNSYLLLYICHVLRVFFSSVTLANVDNSGTVLTLPIPFLQLHDPGGNTSNIKIINSADGPRAYFLDTSELAIGGEESGDEQRMVVPQDGAEGITVAHSIDTLQDSMVSVGQVSGDLGTHTGVILASSGEGGAPTQFLTCTIVDGQMMLTPADGSIEEGSSVTLEAGTIVAAAPSLQPVEQETPHSLPIPIAMKQEPDIEPPIGKGPFRCDICHQTLEKWPQYKKHLRKHLEDKPYRCHHCPASFNVEKNLSLHVALHSSGMLVCPECGKKFRRMASFKAHLSHHQEDEQVTCDICQQEFVSISQLEPHYQRHRQGLESGEEQQRKPTLECRQCPASFTSQPLLNHHMQAHKKVKKLTATKPRRRLADRSKFDNKCNFCGKTFIKPSQLERHNRIHTGERPYKCAYPGCERAFNQKGTMLIHMDIHSGKKPHTCAYCKKEFVQKSNLRCHIKRVHPVSDGGQQQFQCEECSCVFKRAGSLNAHISRAHPNETVIGINNLDEDMQEMVMHFHALKNQHETNGSSDDPESLLPRKKIKIEAASDVSDSHENISVECHGDEDSIINVSSIIVGDGGALIGGGSTSTSSTGGTCLQVETHSVDSRESRVLNNSAAAVTVLGINSARGTSLLSTTSKSPADGDILQQALNNSGLVHTKTGISKDDVSIKLEEMAHRENWGGNSKDPTNKEQKKVRLMTLIDRNETGTKRHTVLVRVAGDVKWHVCMYRGCSKEFKKPSDLVRHMRIHTNDKPFKCTKCFRAFAVKSTLVAHMKTHSLVKDYSCDKCSKKFATATSLRVHTWLHTGNKPYQCNQCPKRFRTVSQRKTHYMSHKHSPHRQAMRCRTIPLPDIPLQEPILITNQGPVKQMSRHSAVYPSETGELAPDRPHHCHYCPAAFKKSSHLKQHERTHTGERPYKCDHCLKQFSSVSVLKSHYKTHQGQKHHKCNLCGGFFATSGSLKRHCTTHTSDRPYMCPYCQKTFKTNTNCKKHMKTHKQELALEAVRAAGQNLQGDNQQALLTASLYSQQATTPATTLGQTEVIVSDLAGMTSVFSESDFPLTGDTGPQQQQQQGHAQVRHEDLQRSQVLSSNLSGSIGAGAGSLTLASLQHSNIEGGSGNIGSSAGSLTLASLQHSNIEGCSEPTAVILTSPSGAITTHHINEYTQGRSHINASSILLPHSEHSESSPTSGLRVATSSQDDRPTTTIVTLPAPNDGSGVAGTNIVSLHQPSVIQGPEGSMGRNQNNGSSNSDQVSVGGSVVSQQNSGSRFSSSRLLEHRSDFGTSLTDAESGGGNMEMVSISSSMIGGNASAGQVTFIRSAQVIQPETLTSQLNAGNNANINSHINITEIGSEGLPGGSGITDGGAGLTGGGLVESDEECPSITHLNSGRETTSNITITDADRDNNAHQETTHILEANFNTHGFSEGFTLHVPAGMDLSSLSGANGEIGGNQLVQLLNSHGATITTADGTIIKTDAFENAAPSTQRSLSPPIVDESKMLDMDSNKSFECSDCHKTFRKLPHLRAHRRIHSNGRSSSLQCGKCSQTFSSASALKEHVKQQHHENAHHQCGNCSAGFTSQAQLQKHIQAQHMRFWTHPTHTENISSSSHERRHTYPSRLACVSRPVGSKQQVHSVASAVMLKGWQRIELWEEEEGGGRVL</sequence>
<dbReference type="PROSITE" id="PS50157">
    <property type="entry name" value="ZINC_FINGER_C2H2_2"/>
    <property type="match status" value="19"/>
</dbReference>
<feature type="domain" description="C2H2-type" evidence="14">
    <location>
        <begin position="1576"/>
        <end position="1599"/>
    </location>
</feature>
<evidence type="ECO:0000256" key="13">
    <source>
        <dbReference type="SAM" id="MobiDB-lite"/>
    </source>
</evidence>
<proteinExistence type="inferred from homology"/>
<feature type="domain" description="C2H2-type" evidence="14">
    <location>
        <begin position="450"/>
        <end position="473"/>
    </location>
</feature>
<dbReference type="SMART" id="SM00355">
    <property type="entry name" value="ZnF_C2H2"/>
    <property type="match status" value="20"/>
</dbReference>
<name>A0AAV2QPG5_MEGNR</name>
<dbReference type="EMBL" id="CAXKWB010009719">
    <property type="protein sequence ID" value="CAL4095859.1"/>
    <property type="molecule type" value="Genomic_DNA"/>
</dbReference>
<feature type="compositionally biased region" description="Low complexity" evidence="13">
    <location>
        <begin position="1254"/>
        <end position="1284"/>
    </location>
</feature>
<keyword evidence="11" id="KW-0539">Nucleus</keyword>
<evidence type="ECO:0000256" key="10">
    <source>
        <dbReference type="ARBA" id="ARBA00023163"/>
    </source>
</evidence>
<keyword evidence="9" id="KW-0238">DNA-binding</keyword>
<dbReference type="FunFam" id="3.30.160.60:FF:000965">
    <property type="entry name" value="Neurotrophin receptor-interacting factor homolog"/>
    <property type="match status" value="1"/>
</dbReference>
<dbReference type="Proteomes" id="UP001497623">
    <property type="component" value="Unassembled WGS sequence"/>
</dbReference>
<keyword evidence="10" id="KW-0804">Transcription</keyword>
<feature type="domain" description="C2H2-type" evidence="14">
    <location>
        <begin position="281"/>
        <end position="308"/>
    </location>
</feature>
<dbReference type="SUPFAM" id="SSF57667">
    <property type="entry name" value="beta-beta-alpha zinc fingers"/>
    <property type="match status" value="9"/>
</dbReference>
<evidence type="ECO:0000256" key="9">
    <source>
        <dbReference type="ARBA" id="ARBA00023125"/>
    </source>
</evidence>
<evidence type="ECO:0000259" key="14">
    <source>
        <dbReference type="PROSITE" id="PS50157"/>
    </source>
</evidence>
<feature type="domain" description="C2H2-type" evidence="14">
    <location>
        <begin position="1547"/>
        <end position="1570"/>
    </location>
</feature>
<feature type="domain" description="C2H2-type" evidence="14">
    <location>
        <begin position="226"/>
        <end position="253"/>
    </location>
</feature>
<evidence type="ECO:0000256" key="6">
    <source>
        <dbReference type="ARBA" id="ARBA00022771"/>
    </source>
</evidence>
<evidence type="ECO:0000256" key="3">
    <source>
        <dbReference type="ARBA" id="ARBA00006991"/>
    </source>
</evidence>
<evidence type="ECO:0000256" key="5">
    <source>
        <dbReference type="ARBA" id="ARBA00022737"/>
    </source>
</evidence>
<feature type="region of interest" description="Disordered" evidence="13">
    <location>
        <begin position="1190"/>
        <end position="1286"/>
    </location>
</feature>
<feature type="domain" description="C2H2-type" evidence="14">
    <location>
        <begin position="984"/>
        <end position="1011"/>
    </location>
</feature>
<protein>
    <recommendedName>
        <fullName evidence="14">C2H2-type domain-containing protein</fullName>
    </recommendedName>
</protein>
<dbReference type="Pfam" id="PF00096">
    <property type="entry name" value="zf-C2H2"/>
    <property type="match status" value="7"/>
</dbReference>
<feature type="domain" description="C2H2-type" evidence="14">
    <location>
        <begin position="900"/>
        <end position="927"/>
    </location>
</feature>
<dbReference type="InterPro" id="IPR051643">
    <property type="entry name" value="Transcr_Reg_ZincFinger"/>
</dbReference>
<reference evidence="15 16" key="1">
    <citation type="submission" date="2024-05" db="EMBL/GenBank/DDBJ databases">
        <authorList>
            <person name="Wallberg A."/>
        </authorList>
    </citation>
    <scope>NUCLEOTIDE SEQUENCE [LARGE SCALE GENOMIC DNA]</scope>
</reference>
<dbReference type="FunFam" id="3.30.160.60:FF:000086">
    <property type="entry name" value="transcription factor E4F1 isoform X1"/>
    <property type="match status" value="1"/>
</dbReference>
<feature type="domain" description="C2H2-type" evidence="14">
    <location>
        <begin position="347"/>
        <end position="374"/>
    </location>
</feature>
<keyword evidence="16" id="KW-1185">Reference proteome</keyword>
<keyword evidence="7" id="KW-0862">Zinc</keyword>
<dbReference type="GO" id="GO:0008270">
    <property type="term" value="F:zinc ion binding"/>
    <property type="evidence" value="ECO:0007669"/>
    <property type="project" value="UniProtKB-KW"/>
</dbReference>
<evidence type="ECO:0000256" key="8">
    <source>
        <dbReference type="ARBA" id="ARBA00023015"/>
    </source>
</evidence>
<feature type="domain" description="C2H2-type" evidence="14">
    <location>
        <begin position="254"/>
        <end position="277"/>
    </location>
</feature>
<dbReference type="GO" id="GO:0032502">
    <property type="term" value="P:developmental process"/>
    <property type="evidence" value="ECO:0007669"/>
    <property type="project" value="UniProtKB-ARBA"/>
</dbReference>
<feature type="domain" description="C2H2-type" evidence="14">
    <location>
        <begin position="483"/>
        <end position="511"/>
    </location>
</feature>
<dbReference type="FunFam" id="3.30.160.60:FF:000446">
    <property type="entry name" value="Zinc finger protein"/>
    <property type="match status" value="2"/>
</dbReference>
<feature type="domain" description="C2H2-type" evidence="14">
    <location>
        <begin position="392"/>
        <end position="419"/>
    </location>
</feature>
<keyword evidence="4" id="KW-0479">Metal-binding</keyword>
<gene>
    <name evidence="15" type="ORF">MNOR_LOCUS15504</name>
</gene>
<feature type="non-terminal residue" evidence="15">
    <location>
        <position position="1668"/>
    </location>
</feature>